<dbReference type="NCBIfam" id="TIGR01456">
    <property type="entry name" value="CECR5"/>
    <property type="match status" value="1"/>
</dbReference>
<dbReference type="Proteomes" id="UP000232875">
    <property type="component" value="Unassembled WGS sequence"/>
</dbReference>
<gene>
    <name evidence="1" type="ORF">MVES_001697</name>
</gene>
<dbReference type="InterPro" id="IPR023214">
    <property type="entry name" value="HAD_sf"/>
</dbReference>
<dbReference type="EMBL" id="KZ454989">
    <property type="protein sequence ID" value="PKI84570.1"/>
    <property type="molecule type" value="Genomic_DNA"/>
</dbReference>
<dbReference type="InterPro" id="IPR050324">
    <property type="entry name" value="CDP-alcohol_PTase-I"/>
</dbReference>
<dbReference type="InterPro" id="IPR006357">
    <property type="entry name" value="HAD-SF_hydro_IIA"/>
</dbReference>
<proteinExistence type="predicted"/>
<accession>A0A2N1JDD7</accession>
<dbReference type="STRING" id="2020962.A0A2N1JDD7"/>
<dbReference type="NCBIfam" id="TIGR01460">
    <property type="entry name" value="HAD-SF-IIA"/>
    <property type="match status" value="1"/>
</dbReference>
<dbReference type="InterPro" id="IPR006353">
    <property type="entry name" value="HAD-SF_hydro_IIA_CECR5"/>
</dbReference>
<protein>
    <submittedName>
        <fullName evidence="1">Uncharacterized protein</fullName>
    </submittedName>
</protein>
<evidence type="ECO:0000313" key="2">
    <source>
        <dbReference type="Proteomes" id="UP000232875"/>
    </source>
</evidence>
<dbReference type="InterPro" id="IPR036412">
    <property type="entry name" value="HAD-like_sf"/>
</dbReference>
<dbReference type="Pfam" id="PF13242">
    <property type="entry name" value="Hydrolase_like"/>
    <property type="match status" value="1"/>
</dbReference>
<dbReference type="SUPFAM" id="SSF56784">
    <property type="entry name" value="HAD-like"/>
    <property type="match status" value="1"/>
</dbReference>
<dbReference type="PANTHER" id="PTHR14269:SF4">
    <property type="entry name" value="CAT EYE SYNDROME CRITICAL REGION PROTEIN 5"/>
    <property type="match status" value="1"/>
</dbReference>
<sequence length="344" mass="38154">MLRISAPCVPLLRHVRAITNVAQRTPIAVAFDIDGVLKQGSNVLPEALRAVKMLQGDNPWHQKVPYLFITNSGGKLEAARAKDLSEDFRTTVVPQQVVQAHTGMRSLAEQYADKPILMIGGPDMPPGATRNVLESYGFRHVYTAHDLHSYAPASWPYSVSLPEQDAVLKRVDFANIHFAAILVLHDSREWGRDIQYCVDLLRSDGGVFGTALANDQLRARPAMPIYFSHADLMWGNEFSVPRLGQGAFRIALEAVYARVTEGNEFRAYTYGKPEVSSYEYANNLLQEMLRGESDHAGANNFGWSSVLVRTGVYRDVDGPPSSPPTLIVDNVAEAIKSIMKRTWS</sequence>
<organism evidence="1 2">
    <name type="scientific">Malassezia vespertilionis</name>
    <dbReference type="NCBI Taxonomy" id="2020962"/>
    <lineage>
        <taxon>Eukaryota</taxon>
        <taxon>Fungi</taxon>
        <taxon>Dikarya</taxon>
        <taxon>Basidiomycota</taxon>
        <taxon>Ustilaginomycotina</taxon>
        <taxon>Malasseziomycetes</taxon>
        <taxon>Malasseziales</taxon>
        <taxon>Malasseziaceae</taxon>
        <taxon>Malassezia</taxon>
    </lineage>
</organism>
<evidence type="ECO:0000313" key="1">
    <source>
        <dbReference type="EMBL" id="PKI84570.1"/>
    </source>
</evidence>
<reference evidence="1 2" key="1">
    <citation type="submission" date="2017-10" db="EMBL/GenBank/DDBJ databases">
        <title>A novel species of cold-tolerant Malassezia isolated from bats.</title>
        <authorList>
            <person name="Lorch J.M."/>
            <person name="Palmer J.M."/>
            <person name="Vanderwolf K.J."/>
            <person name="Schmidt K.Z."/>
            <person name="Verant M.L."/>
            <person name="Weller T.J."/>
            <person name="Blehert D.S."/>
        </authorList>
    </citation>
    <scope>NUCLEOTIDE SEQUENCE [LARGE SCALE GENOMIC DNA]</scope>
    <source>
        <strain evidence="1 2">NWHC:44797-103</strain>
    </source>
</reference>
<dbReference type="Gene3D" id="3.40.50.1000">
    <property type="entry name" value="HAD superfamily/HAD-like"/>
    <property type="match status" value="2"/>
</dbReference>
<dbReference type="OrthoDB" id="10251048at2759"/>
<dbReference type="GO" id="GO:0046474">
    <property type="term" value="P:glycerophospholipid biosynthetic process"/>
    <property type="evidence" value="ECO:0007669"/>
    <property type="project" value="TreeGrafter"/>
</dbReference>
<name>A0A2N1JDD7_9BASI</name>
<dbReference type="Pfam" id="PF13344">
    <property type="entry name" value="Hydrolase_6"/>
    <property type="match status" value="1"/>
</dbReference>
<dbReference type="AlphaFoldDB" id="A0A2N1JDD7"/>
<dbReference type="PANTHER" id="PTHR14269">
    <property type="entry name" value="CDP-DIACYLGLYCEROL--GLYCEROL-3-PHOSPHATE 3-PHOSPHATIDYLTRANSFERASE-RELATED"/>
    <property type="match status" value="1"/>
</dbReference>
<dbReference type="GO" id="GO:0005739">
    <property type="term" value="C:mitochondrion"/>
    <property type="evidence" value="ECO:0007669"/>
    <property type="project" value="TreeGrafter"/>
</dbReference>
<keyword evidence="2" id="KW-1185">Reference proteome</keyword>